<dbReference type="PANTHER" id="PTHR43156">
    <property type="entry name" value="STAGE II SPORULATION PROTEIN E-RELATED"/>
    <property type="match status" value="1"/>
</dbReference>
<dbReference type="Gene3D" id="3.60.40.10">
    <property type="entry name" value="PPM-type phosphatase domain"/>
    <property type="match status" value="1"/>
</dbReference>
<keyword evidence="2" id="KW-1133">Transmembrane helix</keyword>
<feature type="domain" description="PPM-type phosphatase" evidence="3">
    <location>
        <begin position="169"/>
        <end position="379"/>
    </location>
</feature>
<dbReference type="AlphaFoldDB" id="A0A4P6MVZ1"/>
<evidence type="ECO:0000256" key="2">
    <source>
        <dbReference type="SAM" id="Phobius"/>
    </source>
</evidence>
<keyword evidence="5" id="KW-1185">Reference proteome</keyword>
<dbReference type="KEGG" id="jli:EXU32_03960"/>
<reference evidence="4 5" key="1">
    <citation type="submission" date="2019-02" db="EMBL/GenBank/DDBJ databases">
        <title>Genomic data mining of an Antarctic deep-sea actinobacterium, Janibacterlimosus P3-3-X1.</title>
        <authorList>
            <person name="Liao L."/>
            <person name="Chen B."/>
        </authorList>
    </citation>
    <scope>NUCLEOTIDE SEQUENCE [LARGE SCALE GENOMIC DNA]</scope>
    <source>
        <strain evidence="4 5">P3-3-X1</strain>
    </source>
</reference>
<dbReference type="STRING" id="1216970.GCA_001570985_01056"/>
<dbReference type="OrthoDB" id="4935951at2"/>
<evidence type="ECO:0000259" key="3">
    <source>
        <dbReference type="SMART" id="SM00331"/>
    </source>
</evidence>
<accession>A0A4P6MVZ1</accession>
<evidence type="ECO:0000313" key="5">
    <source>
        <dbReference type="Proteomes" id="UP000290408"/>
    </source>
</evidence>
<dbReference type="InterPro" id="IPR001932">
    <property type="entry name" value="PPM-type_phosphatase-like_dom"/>
</dbReference>
<dbReference type="PANTHER" id="PTHR43156:SF2">
    <property type="entry name" value="STAGE II SPORULATION PROTEIN E"/>
    <property type="match status" value="1"/>
</dbReference>
<dbReference type="InterPro" id="IPR052016">
    <property type="entry name" value="Bact_Sigma-Reg"/>
</dbReference>
<dbReference type="Pfam" id="PF07228">
    <property type="entry name" value="SpoIIE"/>
    <property type="match status" value="1"/>
</dbReference>
<feature type="transmembrane region" description="Helical" evidence="2">
    <location>
        <begin position="69"/>
        <end position="87"/>
    </location>
</feature>
<dbReference type="InterPro" id="IPR036457">
    <property type="entry name" value="PPM-type-like_dom_sf"/>
</dbReference>
<protein>
    <submittedName>
        <fullName evidence="4">Serine/threonine-protein phosphatase</fullName>
    </submittedName>
</protein>
<dbReference type="EMBL" id="CP036164">
    <property type="protein sequence ID" value="QBF45493.1"/>
    <property type="molecule type" value="Genomic_DNA"/>
</dbReference>
<dbReference type="Proteomes" id="UP000290408">
    <property type="component" value="Chromosome"/>
</dbReference>
<dbReference type="GO" id="GO:0016791">
    <property type="term" value="F:phosphatase activity"/>
    <property type="evidence" value="ECO:0007669"/>
    <property type="project" value="TreeGrafter"/>
</dbReference>
<keyword evidence="2" id="KW-0472">Membrane</keyword>
<dbReference type="SMART" id="SM00331">
    <property type="entry name" value="PP2C_SIG"/>
    <property type="match status" value="1"/>
</dbReference>
<sequence length="380" mass="40516">MVRLRHHTVTVPSDPGSARLSAILPSRFPSWAERRWLPRTLPVLEGLPLLVIVLTTTIAITSAHHAWPLSVPLVALIPPCLVVTMLCPIRDVWIVFGFVVAYVAYVVLTSSDGLGRQLPLLVSMGLMYALAASRSRHGAAAFAGNRMLGDLRTRLLKMGEIPTLPTGWHAERSFATAHGNAFAGDFNVTSRSRCGRTLEMVLADVSGKGQEAGTRALVLAGAIGGVIGSSEPEHVLPMANDFLERDGWDEGFATAVHVCLDMSTGEATVSSAGHPPAMHYDAGCGRWSALDEVRGPALGFIAGAAYPTASTVLHRGDALLIYTDGIIESRARDLDDGIDWMLGEAEARVSQGFSGLVKRLVVGGRAGDGDDRAAVLIWRD</sequence>
<evidence type="ECO:0000313" key="4">
    <source>
        <dbReference type="EMBL" id="QBF45493.1"/>
    </source>
</evidence>
<keyword evidence="2" id="KW-0812">Transmembrane</keyword>
<keyword evidence="1" id="KW-0378">Hydrolase</keyword>
<gene>
    <name evidence="4" type="ORF">EXU32_03960</name>
</gene>
<feature type="transmembrane region" description="Helical" evidence="2">
    <location>
        <begin position="92"/>
        <end position="108"/>
    </location>
</feature>
<feature type="transmembrane region" description="Helical" evidence="2">
    <location>
        <begin position="43"/>
        <end position="63"/>
    </location>
</feature>
<evidence type="ECO:0000256" key="1">
    <source>
        <dbReference type="ARBA" id="ARBA00022801"/>
    </source>
</evidence>
<proteinExistence type="predicted"/>
<name>A0A4P6MVZ1_9MICO</name>
<organism evidence="4 5">
    <name type="scientific">Janibacter limosus</name>
    <dbReference type="NCBI Taxonomy" id="53458"/>
    <lineage>
        <taxon>Bacteria</taxon>
        <taxon>Bacillati</taxon>
        <taxon>Actinomycetota</taxon>
        <taxon>Actinomycetes</taxon>
        <taxon>Micrococcales</taxon>
        <taxon>Intrasporangiaceae</taxon>
        <taxon>Janibacter</taxon>
    </lineage>
</organism>